<keyword evidence="6" id="KW-0472">Membrane</keyword>
<evidence type="ECO:0000256" key="2">
    <source>
        <dbReference type="ARBA" id="ARBA00022481"/>
    </source>
</evidence>
<evidence type="ECO:0000256" key="1">
    <source>
        <dbReference type="ARBA" id="ARBA00004370"/>
    </source>
</evidence>
<keyword evidence="2" id="KW-0488">Methylation</keyword>
<organism evidence="9 10">
    <name type="scientific">Comamonas testosteroni</name>
    <name type="common">Pseudomonas testosteroni</name>
    <dbReference type="NCBI Taxonomy" id="285"/>
    <lineage>
        <taxon>Bacteria</taxon>
        <taxon>Pseudomonadati</taxon>
        <taxon>Pseudomonadota</taxon>
        <taxon>Betaproteobacteria</taxon>
        <taxon>Burkholderiales</taxon>
        <taxon>Comamonadaceae</taxon>
        <taxon>Comamonas</taxon>
    </lineage>
</organism>
<evidence type="ECO:0000256" key="3">
    <source>
        <dbReference type="ARBA" id="ARBA00029447"/>
    </source>
</evidence>
<dbReference type="Proteomes" id="UP000029553">
    <property type="component" value="Unassembled WGS sequence"/>
</dbReference>
<dbReference type="GO" id="GO:0004888">
    <property type="term" value="F:transmembrane signaling receptor activity"/>
    <property type="evidence" value="ECO:0007669"/>
    <property type="project" value="InterPro"/>
</dbReference>
<dbReference type="PRINTS" id="PR00260">
    <property type="entry name" value="CHEMTRNSDUCR"/>
</dbReference>
<dbReference type="GO" id="GO:0005886">
    <property type="term" value="C:plasma membrane"/>
    <property type="evidence" value="ECO:0007669"/>
    <property type="project" value="TreeGrafter"/>
</dbReference>
<feature type="transmembrane region" description="Helical" evidence="6">
    <location>
        <begin position="30"/>
        <end position="50"/>
    </location>
</feature>
<dbReference type="InterPro" id="IPR004090">
    <property type="entry name" value="Chemotax_Me-accpt_rcpt"/>
</dbReference>
<comment type="subcellular location">
    <subcellularLocation>
        <location evidence="1">Membrane</location>
    </subcellularLocation>
</comment>
<dbReference type="Pfam" id="PF00672">
    <property type="entry name" value="HAMP"/>
    <property type="match status" value="1"/>
</dbReference>
<reference evidence="9 10" key="1">
    <citation type="submission" date="2013-09" db="EMBL/GenBank/DDBJ databases">
        <title>High correlation between genotypes and phenotypes of environmental bacteria Comamonas testosteroni strains.</title>
        <authorList>
            <person name="Liu L."/>
            <person name="Zhu W."/>
            <person name="Xia X."/>
            <person name="Xu B."/>
            <person name="Luo M."/>
            <person name="Wang G."/>
        </authorList>
    </citation>
    <scope>NUCLEOTIDE SEQUENCE [LARGE SCALE GENOMIC DNA]</scope>
    <source>
        <strain evidence="9 10">JL40</strain>
    </source>
</reference>
<dbReference type="InterPro" id="IPR004089">
    <property type="entry name" value="MCPsignal_dom"/>
</dbReference>
<evidence type="ECO:0000256" key="6">
    <source>
        <dbReference type="SAM" id="Phobius"/>
    </source>
</evidence>
<evidence type="ECO:0000256" key="5">
    <source>
        <dbReference type="SAM" id="MobiDB-lite"/>
    </source>
</evidence>
<dbReference type="Pfam" id="PF12729">
    <property type="entry name" value="4HB_MCP_1"/>
    <property type="match status" value="1"/>
</dbReference>
<comment type="similarity">
    <text evidence="3">Belongs to the methyl-accepting chemotaxis (MCP) protein family.</text>
</comment>
<dbReference type="PROSITE" id="PS50885">
    <property type="entry name" value="HAMP"/>
    <property type="match status" value="1"/>
</dbReference>
<evidence type="ECO:0000259" key="7">
    <source>
        <dbReference type="PROSITE" id="PS50111"/>
    </source>
</evidence>
<dbReference type="GO" id="GO:0007165">
    <property type="term" value="P:signal transduction"/>
    <property type="evidence" value="ECO:0007669"/>
    <property type="project" value="UniProtKB-KW"/>
</dbReference>
<evidence type="ECO:0000313" key="9">
    <source>
        <dbReference type="EMBL" id="KGH27791.1"/>
    </source>
</evidence>
<dbReference type="PANTHER" id="PTHR43531:SF14">
    <property type="entry name" value="METHYL-ACCEPTING CHEMOTAXIS PROTEIN I-RELATED"/>
    <property type="match status" value="1"/>
</dbReference>
<dbReference type="InterPro" id="IPR024478">
    <property type="entry name" value="HlyB_4HB_MCP"/>
</dbReference>
<comment type="caution">
    <text evidence="9">The sequence shown here is derived from an EMBL/GenBank/DDBJ whole genome shotgun (WGS) entry which is preliminary data.</text>
</comment>
<dbReference type="PROSITE" id="PS50111">
    <property type="entry name" value="CHEMOTAXIS_TRANSDUC_2"/>
    <property type="match status" value="1"/>
</dbReference>
<feature type="domain" description="Methyl-accepting transducer" evidence="7">
    <location>
        <begin position="297"/>
        <end position="526"/>
    </location>
</feature>
<protein>
    <submittedName>
        <fullName evidence="9">Chemotaxis protein</fullName>
    </submittedName>
</protein>
<name>A0A096FBN9_COMTE</name>
<evidence type="ECO:0000313" key="10">
    <source>
        <dbReference type="Proteomes" id="UP000029553"/>
    </source>
</evidence>
<dbReference type="AlphaFoldDB" id="A0A096FBN9"/>
<evidence type="ECO:0000259" key="8">
    <source>
        <dbReference type="PROSITE" id="PS50885"/>
    </source>
</evidence>
<dbReference type="PANTHER" id="PTHR43531">
    <property type="entry name" value="PROTEIN ICFG"/>
    <property type="match status" value="1"/>
</dbReference>
<evidence type="ECO:0000256" key="4">
    <source>
        <dbReference type="PROSITE-ProRule" id="PRU00284"/>
    </source>
</evidence>
<keyword evidence="4" id="KW-0807">Transducer</keyword>
<keyword evidence="6" id="KW-1133">Transmembrane helix</keyword>
<dbReference type="CDD" id="cd06225">
    <property type="entry name" value="HAMP"/>
    <property type="match status" value="1"/>
</dbReference>
<dbReference type="GO" id="GO:0006935">
    <property type="term" value="P:chemotaxis"/>
    <property type="evidence" value="ECO:0007669"/>
    <property type="project" value="InterPro"/>
</dbReference>
<dbReference type="Gene3D" id="1.10.287.950">
    <property type="entry name" value="Methyl-accepting chemotaxis protein"/>
    <property type="match status" value="1"/>
</dbReference>
<feature type="region of interest" description="Disordered" evidence="5">
    <location>
        <begin position="575"/>
        <end position="597"/>
    </location>
</feature>
<dbReference type="EMBL" id="AWOR01000057">
    <property type="protein sequence ID" value="KGH27791.1"/>
    <property type="molecule type" value="Genomic_DNA"/>
</dbReference>
<accession>A0A096FBN9</accession>
<dbReference type="SMART" id="SM00283">
    <property type="entry name" value="MA"/>
    <property type="match status" value="1"/>
</dbReference>
<keyword evidence="6" id="KW-0812">Transmembrane</keyword>
<dbReference type="Pfam" id="PF00015">
    <property type="entry name" value="MCPsignal"/>
    <property type="match status" value="1"/>
</dbReference>
<gene>
    <name evidence="9" type="ORF">P353_17390</name>
</gene>
<dbReference type="CDD" id="cd11386">
    <property type="entry name" value="MCP_signal"/>
    <property type="match status" value="1"/>
</dbReference>
<proteinExistence type="inferred from homology"/>
<sequence>MVRFFMACIDRYEGERMSWKISDWRVGTKLGISFTALVLLSALLGLVAWLQLSSIHAAGREVSEVALPSVYNAASMRSEYNRLRRHEAGIATARTLVEIEGYEQQIQQRLKTIAEQEKVVHELIASQPLREAYEGYQANKANFLKLHEQLLARARDGDYNTVDSQAGMADELGLFFAGLSEQAFSQLAESTGKLMTLQLESAAQAQQAEKSSFELARYWLLGTLALVVLFAAVVGIAMTRAITAPVATAVELAQAVAAGKLGMVVKNQRRDEMGLLLNALEDMRRQLSAVVQDVRGNAHGVALASSEIAQGNADLSSRTESQASALEETAASMEQLGSTVRQNADNAQTANQMAKNASDVAGRGGDVVAQVVDTMKGINDSSRQIADIIGVIDSIAFQTNILALNAAVEAARAGEQGRGFAVVAGEVRTLAQRSAEAAKEIKQLIHASVQRVEQGSQLVDKAGATMAEIVTAIGRVTDIMGEISAASREQSQGVAQVGEAVTQMDQATQQNAALVEESAAAADSLQRQAKALVDSVAIFQLGNQAQSFAAAALKKRTEPVARAVAAKAADPGQAKAVQMAAKPTQPALSSDQDWEQF</sequence>
<dbReference type="InterPro" id="IPR051310">
    <property type="entry name" value="MCP_chemotaxis"/>
</dbReference>
<dbReference type="SUPFAM" id="SSF58104">
    <property type="entry name" value="Methyl-accepting chemotaxis protein (MCP) signaling domain"/>
    <property type="match status" value="1"/>
</dbReference>
<feature type="transmembrane region" description="Helical" evidence="6">
    <location>
        <begin position="218"/>
        <end position="238"/>
    </location>
</feature>
<feature type="domain" description="HAMP" evidence="8">
    <location>
        <begin position="240"/>
        <end position="292"/>
    </location>
</feature>
<dbReference type="InterPro" id="IPR003660">
    <property type="entry name" value="HAMP_dom"/>
</dbReference>
<dbReference type="SMART" id="SM00304">
    <property type="entry name" value="HAMP"/>
    <property type="match status" value="1"/>
</dbReference>
<dbReference type="FunFam" id="1.10.287.950:FF:000001">
    <property type="entry name" value="Methyl-accepting chemotaxis sensory transducer"/>
    <property type="match status" value="1"/>
</dbReference>